<name>A0A5A7PDT1_STRAF</name>
<dbReference type="InterPro" id="IPR051222">
    <property type="entry name" value="PPR/CCM1_RNA-binding"/>
</dbReference>
<dbReference type="InterPro" id="IPR011990">
    <property type="entry name" value="TPR-like_helical_dom_sf"/>
</dbReference>
<dbReference type="EMBL" id="BKCP01004394">
    <property type="protein sequence ID" value="GER30728.1"/>
    <property type="molecule type" value="Genomic_DNA"/>
</dbReference>
<dbReference type="Pfam" id="PF01535">
    <property type="entry name" value="PPR"/>
    <property type="match status" value="2"/>
</dbReference>
<dbReference type="PANTHER" id="PTHR47942:SF7">
    <property type="entry name" value="OS02G0711100 PROTEIN"/>
    <property type="match status" value="1"/>
</dbReference>
<dbReference type="Gene3D" id="1.25.40.10">
    <property type="entry name" value="Tetratricopeptide repeat domain"/>
    <property type="match status" value="3"/>
</dbReference>
<feature type="repeat" description="PPR" evidence="2">
    <location>
        <begin position="389"/>
        <end position="423"/>
    </location>
</feature>
<keyword evidence="1" id="KW-0677">Repeat</keyword>
<feature type="region of interest" description="Disordered" evidence="3">
    <location>
        <begin position="1"/>
        <end position="60"/>
    </location>
</feature>
<feature type="compositionally biased region" description="Low complexity" evidence="3">
    <location>
        <begin position="13"/>
        <end position="24"/>
    </location>
</feature>
<dbReference type="PROSITE" id="PS51375">
    <property type="entry name" value="PPR"/>
    <property type="match status" value="2"/>
</dbReference>
<feature type="repeat" description="PPR" evidence="2">
    <location>
        <begin position="354"/>
        <end position="388"/>
    </location>
</feature>
<dbReference type="AlphaFoldDB" id="A0A5A7PDT1"/>
<dbReference type="PANTHER" id="PTHR47942">
    <property type="entry name" value="TETRATRICOPEPTIDE REPEAT (TPR)-LIKE SUPERFAMILY PROTEIN-RELATED"/>
    <property type="match status" value="1"/>
</dbReference>
<evidence type="ECO:0000256" key="2">
    <source>
        <dbReference type="PROSITE-ProRule" id="PRU00708"/>
    </source>
</evidence>
<dbReference type="NCBIfam" id="TIGR00756">
    <property type="entry name" value="PPR"/>
    <property type="match status" value="1"/>
</dbReference>
<comment type="caution">
    <text evidence="4">The sequence shown here is derived from an EMBL/GenBank/DDBJ whole genome shotgun (WGS) entry which is preliminary data.</text>
</comment>
<dbReference type="Pfam" id="PF13041">
    <property type="entry name" value="PPR_2"/>
    <property type="match status" value="1"/>
</dbReference>
<protein>
    <submittedName>
        <fullName evidence="4">Pentatricopeptide repeat-containing protein</fullName>
    </submittedName>
</protein>
<dbReference type="Proteomes" id="UP000325081">
    <property type="component" value="Unassembled WGS sequence"/>
</dbReference>
<gene>
    <name evidence="4" type="ORF">STAS_06683</name>
</gene>
<dbReference type="OrthoDB" id="1911504at2759"/>
<sequence>MRSALKRSHGEDSSSSPSSKIGSSKTRRHHHHHHYHRSTSPASDFPANNHHPPHRNPHREFTGKRLNFISYTEVPSLPPKLKVLCQIVAETPSATVERVLEDTGIRVSEADVEEVLKLSYRHPGPAVKFFRWSSLQLNGKNSEYAWNLVVDLLGKNSLYDAMWDAIRSMAKEMLLSLSTFSSVFSSYVMDSRVRDAIMSFEAMDRYGIPRDVLALNSLLDPICKDGKTWEAMDFMLFAKQKIRVNGDTYAILLKGWEKEGNVNRARDTFSDMVADVGWDSRNVPAYESFLCTLLTDVDGTREVLKLLDTMKNRGCYPGKGFFKLAIDECVRKSDSKCARAVWEIMVGKKICLPDIKTYKSLISLYCNMKDFDSAERLLDEMVYNGAFPDSETYGLMFHFLIKHRRLKEATPLFKEMVKNEFVPLHEDCIVAVKEYVDAKDPYMGIKVWRCMVENYHSDLEETGNLLVVGLREMSRVPEAVKCAEDMIERGIKLNSATLSKLKQSLSKAGKAFAYEELLRTDFEDYRCPMGDKFDLIAFTHCSFTLVYKLGPVYLVFSASNIFRK</sequence>
<dbReference type="InterPro" id="IPR002885">
    <property type="entry name" value="PPR_rpt"/>
</dbReference>
<evidence type="ECO:0000256" key="3">
    <source>
        <dbReference type="SAM" id="MobiDB-lite"/>
    </source>
</evidence>
<evidence type="ECO:0000313" key="4">
    <source>
        <dbReference type="EMBL" id="GER30728.1"/>
    </source>
</evidence>
<reference evidence="5" key="1">
    <citation type="journal article" date="2019" name="Curr. Biol.">
        <title>Genome Sequence of Striga asiatica Provides Insight into the Evolution of Plant Parasitism.</title>
        <authorList>
            <person name="Yoshida S."/>
            <person name="Kim S."/>
            <person name="Wafula E.K."/>
            <person name="Tanskanen J."/>
            <person name="Kim Y.M."/>
            <person name="Honaas L."/>
            <person name="Yang Z."/>
            <person name="Spallek T."/>
            <person name="Conn C.E."/>
            <person name="Ichihashi Y."/>
            <person name="Cheong K."/>
            <person name="Cui S."/>
            <person name="Der J.P."/>
            <person name="Gundlach H."/>
            <person name="Jiao Y."/>
            <person name="Hori C."/>
            <person name="Ishida J.K."/>
            <person name="Kasahara H."/>
            <person name="Kiba T."/>
            <person name="Kim M.S."/>
            <person name="Koo N."/>
            <person name="Laohavisit A."/>
            <person name="Lee Y.H."/>
            <person name="Lumba S."/>
            <person name="McCourt P."/>
            <person name="Mortimer J.C."/>
            <person name="Mutuku J.M."/>
            <person name="Nomura T."/>
            <person name="Sasaki-Sekimoto Y."/>
            <person name="Seto Y."/>
            <person name="Wang Y."/>
            <person name="Wakatake T."/>
            <person name="Sakakibara H."/>
            <person name="Demura T."/>
            <person name="Yamaguchi S."/>
            <person name="Yoneyama K."/>
            <person name="Manabe R.I."/>
            <person name="Nelson D.C."/>
            <person name="Schulman A.H."/>
            <person name="Timko M.P."/>
            <person name="dePamphilis C.W."/>
            <person name="Choi D."/>
            <person name="Shirasu K."/>
        </authorList>
    </citation>
    <scope>NUCLEOTIDE SEQUENCE [LARGE SCALE GENOMIC DNA]</scope>
    <source>
        <strain evidence="5">cv. UVA1</strain>
    </source>
</reference>
<feature type="compositionally biased region" description="Basic residues" evidence="3">
    <location>
        <begin position="25"/>
        <end position="37"/>
    </location>
</feature>
<keyword evidence="5" id="KW-1185">Reference proteome</keyword>
<evidence type="ECO:0000256" key="1">
    <source>
        <dbReference type="ARBA" id="ARBA00022737"/>
    </source>
</evidence>
<evidence type="ECO:0000313" key="5">
    <source>
        <dbReference type="Proteomes" id="UP000325081"/>
    </source>
</evidence>
<organism evidence="4 5">
    <name type="scientific">Striga asiatica</name>
    <name type="common">Asiatic witchweed</name>
    <name type="synonym">Buchnera asiatica</name>
    <dbReference type="NCBI Taxonomy" id="4170"/>
    <lineage>
        <taxon>Eukaryota</taxon>
        <taxon>Viridiplantae</taxon>
        <taxon>Streptophyta</taxon>
        <taxon>Embryophyta</taxon>
        <taxon>Tracheophyta</taxon>
        <taxon>Spermatophyta</taxon>
        <taxon>Magnoliopsida</taxon>
        <taxon>eudicotyledons</taxon>
        <taxon>Gunneridae</taxon>
        <taxon>Pentapetalae</taxon>
        <taxon>asterids</taxon>
        <taxon>lamiids</taxon>
        <taxon>Lamiales</taxon>
        <taxon>Orobanchaceae</taxon>
        <taxon>Buchnereae</taxon>
        <taxon>Striga</taxon>
    </lineage>
</organism>
<accession>A0A5A7PDT1</accession>
<proteinExistence type="predicted"/>